<dbReference type="SUPFAM" id="SSF52540">
    <property type="entry name" value="P-loop containing nucleoside triphosphate hydrolases"/>
    <property type="match status" value="1"/>
</dbReference>
<accession>A0AAC9MZ52</accession>
<dbReference type="Proteomes" id="UP000095210">
    <property type="component" value="Chromosome"/>
</dbReference>
<feature type="domain" description="DNA2/NAM7 helicase helicase" evidence="8">
    <location>
        <begin position="849"/>
        <end position="898"/>
    </location>
</feature>
<dbReference type="AlphaFoldDB" id="A0AAC9MZ52"/>
<dbReference type="InterPro" id="IPR041679">
    <property type="entry name" value="DNA2/NAM7-like_C"/>
</dbReference>
<evidence type="ECO:0000313" key="10">
    <source>
        <dbReference type="EMBL" id="AOS63692.1"/>
    </source>
</evidence>
<keyword evidence="3" id="KW-0378">Hydrolase</keyword>
<feature type="compositionally biased region" description="Basic and acidic residues" evidence="6">
    <location>
        <begin position="668"/>
        <end position="684"/>
    </location>
</feature>
<dbReference type="Pfam" id="PF13087">
    <property type="entry name" value="AAA_12"/>
    <property type="match status" value="1"/>
</dbReference>
<keyword evidence="2" id="KW-0547">Nucleotide-binding</keyword>
<evidence type="ECO:0000259" key="8">
    <source>
        <dbReference type="Pfam" id="PF13086"/>
    </source>
</evidence>
<evidence type="ECO:0000259" key="7">
    <source>
        <dbReference type="Pfam" id="PF00656"/>
    </source>
</evidence>
<protein>
    <submittedName>
        <fullName evidence="10">Caspase domain-containing protein</fullName>
    </submittedName>
</protein>
<dbReference type="NCBIfam" id="NF047832">
    <property type="entry name" value="caspase_w_EACC1"/>
    <property type="match status" value="1"/>
</dbReference>
<dbReference type="InterPro" id="IPR011600">
    <property type="entry name" value="Pept_C14_caspase"/>
</dbReference>
<dbReference type="InterPro" id="IPR047187">
    <property type="entry name" value="SF1_C_Upf1"/>
</dbReference>
<dbReference type="GO" id="GO:0005524">
    <property type="term" value="F:ATP binding"/>
    <property type="evidence" value="ECO:0007669"/>
    <property type="project" value="UniProtKB-KW"/>
</dbReference>
<evidence type="ECO:0000256" key="3">
    <source>
        <dbReference type="ARBA" id="ARBA00022801"/>
    </source>
</evidence>
<keyword evidence="4" id="KW-0347">Helicase</keyword>
<dbReference type="InterPro" id="IPR050534">
    <property type="entry name" value="Coronavir_polyprotein_1ab"/>
</dbReference>
<evidence type="ECO:0000256" key="4">
    <source>
        <dbReference type="ARBA" id="ARBA00022806"/>
    </source>
</evidence>
<feature type="domain" description="DNA2/NAM7 helicase-like C-terminal" evidence="9">
    <location>
        <begin position="933"/>
        <end position="1113"/>
    </location>
</feature>
<dbReference type="InterPro" id="IPR027417">
    <property type="entry name" value="P-loop_NTPase"/>
</dbReference>
<dbReference type="PANTHER" id="PTHR43788">
    <property type="entry name" value="DNA2/NAM7 HELICASE FAMILY MEMBER"/>
    <property type="match status" value="1"/>
</dbReference>
<sequence>MSRRVTRRRALLIHTENYQDPRFPALPSTRADTWQLKQVLDHRNIGGFESVKVVGDLTANDLRIEISEFLESCEQDELALLYFSGHGERAIQTTGEFYFVATDTDLDRLAETGLGAGFVNEQLEQCWAAHKIAMLDCCLSGGFVMGLRTSDPSRGIAKSAPQATQAPLNSHGVYVLSSSGPLEESFSGAGTADEPAPSVFTGAVVEALRTGQASKDGSGTVSVEDLGDHVTRKLRGRKGQIPTRSAFGVNDRVVIASCPVGKAPELASLRHAPPAERPRDRTRTDTSKDADVPKRPVTWQNLVDYYRGCVLEESAAMPYLPVSENGQSYVCLPGEEQIISGHLDEHGTAEVPPEAQDFVASTNETDELWAGYPAVVLNKPRTGKAWPAPRFAPLLIRRVEIVGGEDGAPPRFRPFGPVIPHPGLATDHLGEEAAAHLGETYQPTWHAGQHGLLARDARNLVMQDFELPCVQELHPDFLESRIDTNSPGHGARNAAVLIRHAPSGGASTQLLKDLEYIAQHHAKIPDTALGALLPGSRNGIPAEPVLPVTPLPANEAQVDVLQAAMTQPITVATGPPGTGKSQLVANTIATAMSHKQSVLIASTNNQAVDEVWQRCNRLLPDSVVRTGSSSPINYRQYETDALQRLLKSTPSNINVATATAEHKRTHREHSGVRQELARKAKMESSLRTAAKDRERYSEILGCSTNALTERLGSRLSKWERRARQLEQARFLGEWRRTRLLRRFGIDANTDTRASCQSLASFAASQIAWLRLRADADTAPTDDVLTGAVSATDAAIQDTSLATWKAALITAVNTGKPAIQALLQASTGNSSDWAARRRAVPHVRAWATTSLSARRFPTDPALFDLVIIDEASQCSIPQIIPLLFRARRALIIGDVMQLAHITSLTSQRESTIRRRAGISSAFLEQHRLAFRRHSAFHAAESSHRGSLLLDEHYRCHPDIAAISNELFYGGALAVLTDIRGRPVVNRPAVTWAQASGKSERPQNGGSWINREEVLIVRKCVDYLLEHLPQDATIGVVTPFKAQQTELMRVLRAEERVRVGTVHTFQGGERDAMVLSLVAGPGMKPGAVSWVNQQLNLWNVAITRARSHLIVVGDREFWSGYGGTGSELVLAAERASDAGSSLAHASDDLGQRLYEVATAIPGVGIELSCSMNGYAVDAVLTHEDGIARPVLIDRGNTGAADPARHLRRQLRRCELLTPIGSESSAIRMPSWKLHDPDAVRIALAKTSTASSADEEGAIPLP</sequence>
<evidence type="ECO:0000256" key="1">
    <source>
        <dbReference type="ARBA" id="ARBA00007913"/>
    </source>
</evidence>
<evidence type="ECO:0000313" key="11">
    <source>
        <dbReference type="Proteomes" id="UP000095210"/>
    </source>
</evidence>
<evidence type="ECO:0000256" key="2">
    <source>
        <dbReference type="ARBA" id="ARBA00022741"/>
    </source>
</evidence>
<dbReference type="InterPro" id="IPR041677">
    <property type="entry name" value="DNA2/NAM7_AAA_11"/>
</dbReference>
<feature type="domain" description="DNA2/NAM7 helicase helicase" evidence="8">
    <location>
        <begin position="554"/>
        <end position="716"/>
    </location>
</feature>
<dbReference type="CDD" id="cd18808">
    <property type="entry name" value="SF1_C_Upf1"/>
    <property type="match status" value="1"/>
</dbReference>
<name>A0AAC9MZ52_9PSEU</name>
<reference evidence="11" key="1">
    <citation type="submission" date="2016-03" db="EMBL/GenBank/DDBJ databases">
        <title>Complete genome sequence of the type strain Actinoalloteichus hymeniacidonis DSM 45092.</title>
        <authorList>
            <person name="Schaffert L."/>
            <person name="Albersmeier A."/>
            <person name="Winkler A."/>
            <person name="Kalinowski J."/>
            <person name="Zotchev S."/>
            <person name="Ruckert C."/>
        </authorList>
    </citation>
    <scope>NUCLEOTIDE SEQUENCE [LARGE SCALE GENOMIC DNA]</scope>
    <source>
        <strain evidence="11">HPA177(T) (DSM 45092(T))</strain>
    </source>
</reference>
<proteinExistence type="inferred from homology"/>
<dbReference type="Gene3D" id="3.40.50.1460">
    <property type="match status" value="1"/>
</dbReference>
<dbReference type="Gene3D" id="3.40.50.300">
    <property type="entry name" value="P-loop containing nucleotide triphosphate hydrolases"/>
    <property type="match status" value="2"/>
</dbReference>
<feature type="region of interest" description="Disordered" evidence="6">
    <location>
        <begin position="265"/>
        <end position="293"/>
    </location>
</feature>
<dbReference type="GO" id="GO:0004197">
    <property type="term" value="F:cysteine-type endopeptidase activity"/>
    <property type="evidence" value="ECO:0007669"/>
    <property type="project" value="InterPro"/>
</dbReference>
<feature type="domain" description="Peptidase C14 caspase" evidence="7">
    <location>
        <begin position="7"/>
        <end position="245"/>
    </location>
</feature>
<keyword evidence="5" id="KW-0067">ATP-binding</keyword>
<dbReference type="GO" id="GO:0006508">
    <property type="term" value="P:proteolysis"/>
    <property type="evidence" value="ECO:0007669"/>
    <property type="project" value="InterPro"/>
</dbReference>
<dbReference type="Pfam" id="PF13086">
    <property type="entry name" value="AAA_11"/>
    <property type="match status" value="2"/>
</dbReference>
<dbReference type="Pfam" id="PF00656">
    <property type="entry name" value="Peptidase_C14"/>
    <property type="match status" value="1"/>
</dbReference>
<evidence type="ECO:0000256" key="5">
    <source>
        <dbReference type="ARBA" id="ARBA00022840"/>
    </source>
</evidence>
<dbReference type="GO" id="GO:0004386">
    <property type="term" value="F:helicase activity"/>
    <property type="evidence" value="ECO:0007669"/>
    <property type="project" value="UniProtKB-KW"/>
</dbReference>
<evidence type="ECO:0000259" key="9">
    <source>
        <dbReference type="Pfam" id="PF13087"/>
    </source>
</evidence>
<feature type="region of interest" description="Disordered" evidence="6">
    <location>
        <begin position="662"/>
        <end position="684"/>
    </location>
</feature>
<organism evidence="10 11">
    <name type="scientific">Actinoalloteichus hymeniacidonis</name>
    <dbReference type="NCBI Taxonomy" id="340345"/>
    <lineage>
        <taxon>Bacteria</taxon>
        <taxon>Bacillati</taxon>
        <taxon>Actinomycetota</taxon>
        <taxon>Actinomycetes</taxon>
        <taxon>Pseudonocardiales</taxon>
        <taxon>Pseudonocardiaceae</taxon>
        <taxon>Actinoalloteichus</taxon>
    </lineage>
</organism>
<feature type="compositionally biased region" description="Basic and acidic residues" evidence="6">
    <location>
        <begin position="273"/>
        <end position="293"/>
    </location>
</feature>
<dbReference type="KEGG" id="ahm:TL08_14395"/>
<keyword evidence="11" id="KW-1185">Reference proteome</keyword>
<comment type="similarity">
    <text evidence="1">Belongs to the DNA2/NAM7 helicase family.</text>
</comment>
<dbReference type="EMBL" id="CP014859">
    <property type="protein sequence ID" value="AOS63692.1"/>
    <property type="molecule type" value="Genomic_DNA"/>
</dbReference>
<gene>
    <name evidence="10" type="ORF">TL08_14395</name>
</gene>
<dbReference type="PANTHER" id="PTHR43788:SF8">
    <property type="entry name" value="DNA-BINDING PROTEIN SMUBP-2"/>
    <property type="match status" value="1"/>
</dbReference>
<evidence type="ECO:0000256" key="6">
    <source>
        <dbReference type="SAM" id="MobiDB-lite"/>
    </source>
</evidence>